<dbReference type="PANTHER" id="PTHR35602">
    <property type="entry name" value="ESTERASE YQIA-RELATED"/>
    <property type="match status" value="1"/>
</dbReference>
<proteinExistence type="predicted"/>
<keyword evidence="2" id="KW-1185">Reference proteome</keyword>
<dbReference type="InterPro" id="IPR008886">
    <property type="entry name" value="UPF0227/Esterase_YqiA"/>
</dbReference>
<keyword evidence="1" id="KW-0378">Hydrolase</keyword>
<sequence length="194" mass="21544">MSATILYLHGFNSSPRSQKASELRDWLPQLHPGIELIVPELGFDPDQAYSRAADLIQARAGQPLGLIGSSLGGFYATALSQRFDVPAALINPAVRPYDLLWDYLGPQHNPYTDEHYTLTEAHMAALKALEPESLSAPENLLLLLQTGDETLDYRDALAYYRGVPSWIQPGGDHRFQRLERVVPAMLAFLGMGQR</sequence>
<name>A0ABU3W115_9GAMM</name>
<protein>
    <submittedName>
        <fullName evidence="1">YqiA/YcfP family alpha/beta fold hydrolase</fullName>
    </submittedName>
</protein>
<organism evidence="1 2">
    <name type="scientific">Marinobacter xestospongiae</name>
    <dbReference type="NCBI Taxonomy" id="994319"/>
    <lineage>
        <taxon>Bacteria</taxon>
        <taxon>Pseudomonadati</taxon>
        <taxon>Pseudomonadota</taxon>
        <taxon>Gammaproteobacteria</taxon>
        <taxon>Pseudomonadales</taxon>
        <taxon>Marinobacteraceae</taxon>
        <taxon>Marinobacter</taxon>
    </lineage>
</organism>
<dbReference type="SUPFAM" id="SSF53474">
    <property type="entry name" value="alpha/beta-Hydrolases"/>
    <property type="match status" value="1"/>
</dbReference>
<dbReference type="GO" id="GO:0016787">
    <property type="term" value="F:hydrolase activity"/>
    <property type="evidence" value="ECO:0007669"/>
    <property type="project" value="UniProtKB-KW"/>
</dbReference>
<dbReference type="PANTHER" id="PTHR35602:SF3">
    <property type="entry name" value="ESTERASE YQIA"/>
    <property type="match status" value="1"/>
</dbReference>
<comment type="caution">
    <text evidence="1">The sequence shown here is derived from an EMBL/GenBank/DDBJ whole genome shotgun (WGS) entry which is preliminary data.</text>
</comment>
<evidence type="ECO:0000313" key="1">
    <source>
        <dbReference type="EMBL" id="MDV2080223.1"/>
    </source>
</evidence>
<dbReference type="Gene3D" id="3.40.50.1820">
    <property type="entry name" value="alpha/beta hydrolase"/>
    <property type="match status" value="1"/>
</dbReference>
<accession>A0ABU3W115</accession>
<reference evidence="1 2" key="1">
    <citation type="submission" date="2023-10" db="EMBL/GenBank/DDBJ databases">
        <title>Characteristics and mechanism of a salt-tolerant marine origin heterotrophic nitrifying- aerobic denitrifying bacteria Marinobacter xestospongiae HN1.</title>
        <authorList>
            <person name="Qi R."/>
        </authorList>
    </citation>
    <scope>NUCLEOTIDE SEQUENCE [LARGE SCALE GENOMIC DNA]</scope>
    <source>
        <strain evidence="1 2">HN1</strain>
    </source>
</reference>
<evidence type="ECO:0000313" key="2">
    <source>
        <dbReference type="Proteomes" id="UP001269819"/>
    </source>
</evidence>
<dbReference type="Proteomes" id="UP001269819">
    <property type="component" value="Unassembled WGS sequence"/>
</dbReference>
<dbReference type="RefSeq" id="WP_316974660.1">
    <property type="nucleotide sequence ID" value="NZ_JAWIIJ010000012.1"/>
</dbReference>
<dbReference type="EMBL" id="JAWIIJ010000012">
    <property type="protein sequence ID" value="MDV2080223.1"/>
    <property type="molecule type" value="Genomic_DNA"/>
</dbReference>
<gene>
    <name evidence="1" type="ORF">RYS15_16165</name>
</gene>
<dbReference type="InterPro" id="IPR029058">
    <property type="entry name" value="AB_hydrolase_fold"/>
</dbReference>
<dbReference type="Pfam" id="PF05728">
    <property type="entry name" value="UPF0227"/>
    <property type="match status" value="1"/>
</dbReference>